<gene>
    <name evidence="2" type="ORF">IAB44_07485</name>
</gene>
<accession>A0A9D1ESD4</accession>
<dbReference type="AlphaFoldDB" id="A0A9D1ESD4"/>
<reference evidence="2" key="2">
    <citation type="journal article" date="2021" name="PeerJ">
        <title>Extensive microbial diversity within the chicken gut microbiome revealed by metagenomics and culture.</title>
        <authorList>
            <person name="Gilroy R."/>
            <person name="Ravi A."/>
            <person name="Getino M."/>
            <person name="Pursley I."/>
            <person name="Horton D.L."/>
            <person name="Alikhan N.F."/>
            <person name="Baker D."/>
            <person name="Gharbi K."/>
            <person name="Hall N."/>
            <person name="Watson M."/>
            <person name="Adriaenssens E.M."/>
            <person name="Foster-Nyarko E."/>
            <person name="Jarju S."/>
            <person name="Secka A."/>
            <person name="Antonio M."/>
            <person name="Oren A."/>
            <person name="Chaudhuri R.R."/>
            <person name="La Ragione R."/>
            <person name="Hildebrand F."/>
            <person name="Pallen M.J."/>
        </authorList>
    </citation>
    <scope>NUCLEOTIDE SEQUENCE</scope>
    <source>
        <strain evidence="2">CHK190-19873</strain>
    </source>
</reference>
<dbReference type="Proteomes" id="UP000823935">
    <property type="component" value="Unassembled WGS sequence"/>
</dbReference>
<name>A0A9D1ESD4_9FIRM</name>
<comment type="caution">
    <text evidence="2">The sequence shown here is derived from an EMBL/GenBank/DDBJ whole genome shotgun (WGS) entry which is preliminary data.</text>
</comment>
<evidence type="ECO:0000313" key="2">
    <source>
        <dbReference type="EMBL" id="HIS31375.1"/>
    </source>
</evidence>
<reference evidence="2" key="1">
    <citation type="submission" date="2020-10" db="EMBL/GenBank/DDBJ databases">
        <authorList>
            <person name="Gilroy R."/>
        </authorList>
    </citation>
    <scope>NUCLEOTIDE SEQUENCE</scope>
    <source>
        <strain evidence="2">CHK190-19873</strain>
    </source>
</reference>
<evidence type="ECO:0000313" key="3">
    <source>
        <dbReference type="Proteomes" id="UP000823935"/>
    </source>
</evidence>
<proteinExistence type="predicted"/>
<protein>
    <submittedName>
        <fullName evidence="2">Uncharacterized protein</fullName>
    </submittedName>
</protein>
<evidence type="ECO:0000256" key="1">
    <source>
        <dbReference type="SAM" id="MobiDB-lite"/>
    </source>
</evidence>
<sequence>MGIATRQIRTILDSNGVPLFQHSVTAAGNMGGTQNTYDTYSIRPARSAGQIDGKSFEGSGRNGAAVE</sequence>
<dbReference type="EMBL" id="DVIQ01000035">
    <property type="protein sequence ID" value="HIS31375.1"/>
    <property type="molecule type" value="Genomic_DNA"/>
</dbReference>
<feature type="region of interest" description="Disordered" evidence="1">
    <location>
        <begin position="48"/>
        <end position="67"/>
    </location>
</feature>
<organism evidence="2 3">
    <name type="scientific">Candidatus Limivivens intestinipullorum</name>
    <dbReference type="NCBI Taxonomy" id="2840858"/>
    <lineage>
        <taxon>Bacteria</taxon>
        <taxon>Bacillati</taxon>
        <taxon>Bacillota</taxon>
        <taxon>Clostridia</taxon>
        <taxon>Lachnospirales</taxon>
        <taxon>Lachnospiraceae</taxon>
        <taxon>Lachnospiraceae incertae sedis</taxon>
        <taxon>Candidatus Limivivens</taxon>
    </lineage>
</organism>